<accession>A0AAD1XNA5</accession>
<name>A0AAD1XNA5_EUPCR</name>
<gene>
    <name evidence="1" type="ORF">ECRASSUSDP1_LOCUS17447</name>
</gene>
<evidence type="ECO:0000313" key="2">
    <source>
        <dbReference type="Proteomes" id="UP001295684"/>
    </source>
</evidence>
<dbReference type="AlphaFoldDB" id="A0AAD1XNA5"/>
<comment type="caution">
    <text evidence="1">The sequence shown here is derived from an EMBL/GenBank/DDBJ whole genome shotgun (WGS) entry which is preliminary data.</text>
</comment>
<keyword evidence="2" id="KW-1185">Reference proteome</keyword>
<organism evidence="1 2">
    <name type="scientific">Euplotes crassus</name>
    <dbReference type="NCBI Taxonomy" id="5936"/>
    <lineage>
        <taxon>Eukaryota</taxon>
        <taxon>Sar</taxon>
        <taxon>Alveolata</taxon>
        <taxon>Ciliophora</taxon>
        <taxon>Intramacronucleata</taxon>
        <taxon>Spirotrichea</taxon>
        <taxon>Hypotrichia</taxon>
        <taxon>Euplotida</taxon>
        <taxon>Euplotidae</taxon>
        <taxon>Moneuplotes</taxon>
    </lineage>
</organism>
<proteinExistence type="predicted"/>
<protein>
    <submittedName>
        <fullName evidence="1">Uncharacterized protein</fullName>
    </submittedName>
</protein>
<evidence type="ECO:0000313" key="1">
    <source>
        <dbReference type="EMBL" id="CAI2376078.1"/>
    </source>
</evidence>
<sequence>MNKFHVFTECETTLANFRDLQKRIEPDAEKTRSLYSIKAFIEFAKKKSCVFQNSSQFRIRCFILRGYNP</sequence>
<dbReference type="Proteomes" id="UP001295684">
    <property type="component" value="Unassembled WGS sequence"/>
</dbReference>
<reference evidence="1" key="1">
    <citation type="submission" date="2023-07" db="EMBL/GenBank/DDBJ databases">
        <authorList>
            <consortium name="AG Swart"/>
            <person name="Singh M."/>
            <person name="Singh A."/>
            <person name="Seah K."/>
            <person name="Emmerich C."/>
        </authorList>
    </citation>
    <scope>NUCLEOTIDE SEQUENCE</scope>
    <source>
        <strain evidence="1">DP1</strain>
    </source>
</reference>
<dbReference type="EMBL" id="CAMPGE010017609">
    <property type="protein sequence ID" value="CAI2376078.1"/>
    <property type="molecule type" value="Genomic_DNA"/>
</dbReference>